<dbReference type="PANTHER" id="PTHR32089:SF112">
    <property type="entry name" value="LYSOZYME-LIKE PROTEIN-RELATED"/>
    <property type="match status" value="1"/>
</dbReference>
<dbReference type="EMBL" id="JACIJE010000003">
    <property type="protein sequence ID" value="MBB5689416.1"/>
    <property type="molecule type" value="Genomic_DNA"/>
</dbReference>
<dbReference type="GO" id="GO:0035438">
    <property type="term" value="F:cyclic-di-GMP binding"/>
    <property type="evidence" value="ECO:0007669"/>
    <property type="project" value="InterPro"/>
</dbReference>
<dbReference type="InterPro" id="IPR029150">
    <property type="entry name" value="dCache_3"/>
</dbReference>
<dbReference type="Proteomes" id="UP000562254">
    <property type="component" value="Unassembled WGS sequence"/>
</dbReference>
<dbReference type="GO" id="GO:0007165">
    <property type="term" value="P:signal transduction"/>
    <property type="evidence" value="ECO:0007669"/>
    <property type="project" value="UniProtKB-KW"/>
</dbReference>
<dbReference type="PANTHER" id="PTHR32089">
    <property type="entry name" value="METHYL-ACCEPTING CHEMOTAXIS PROTEIN MCPB"/>
    <property type="match status" value="1"/>
</dbReference>
<comment type="caution">
    <text evidence="6">The sequence shown here is derived from an EMBL/GenBank/DDBJ whole genome shotgun (WGS) entry which is preliminary data.</text>
</comment>
<dbReference type="GO" id="GO:0016020">
    <property type="term" value="C:membrane"/>
    <property type="evidence" value="ECO:0007669"/>
    <property type="project" value="InterPro"/>
</dbReference>
<accession>A0A840XND1</accession>
<dbReference type="Gene3D" id="1.10.287.950">
    <property type="entry name" value="Methyl-accepting chemotaxis protein"/>
    <property type="match status" value="1"/>
</dbReference>
<feature type="domain" description="HAMP" evidence="5">
    <location>
        <begin position="311"/>
        <end position="364"/>
    </location>
</feature>
<protein>
    <submittedName>
        <fullName evidence="6">Methyl-accepting chemotaxis protein</fullName>
    </submittedName>
</protein>
<dbReference type="SUPFAM" id="SSF141371">
    <property type="entry name" value="PilZ domain-like"/>
    <property type="match status" value="1"/>
</dbReference>
<dbReference type="Pfam" id="PF14827">
    <property type="entry name" value="dCache_3"/>
    <property type="match status" value="1"/>
</dbReference>
<dbReference type="SUPFAM" id="SSF103190">
    <property type="entry name" value="Sensory domain-like"/>
    <property type="match status" value="1"/>
</dbReference>
<dbReference type="Gene3D" id="6.10.340.10">
    <property type="match status" value="1"/>
</dbReference>
<keyword evidence="7" id="KW-1185">Reference proteome</keyword>
<dbReference type="SMART" id="SM00304">
    <property type="entry name" value="HAMP"/>
    <property type="match status" value="1"/>
</dbReference>
<gene>
    <name evidence="6" type="ORF">FHS88_001541</name>
</gene>
<dbReference type="InterPro" id="IPR009875">
    <property type="entry name" value="PilZ_domain"/>
</dbReference>
<dbReference type="Gene3D" id="3.30.450.20">
    <property type="entry name" value="PAS domain"/>
    <property type="match status" value="1"/>
</dbReference>
<dbReference type="Pfam" id="PF00015">
    <property type="entry name" value="MCPsignal"/>
    <property type="match status" value="1"/>
</dbReference>
<dbReference type="InterPro" id="IPR029151">
    <property type="entry name" value="Sensor-like_sf"/>
</dbReference>
<dbReference type="PROSITE" id="PS50885">
    <property type="entry name" value="HAMP"/>
    <property type="match status" value="1"/>
</dbReference>
<dbReference type="Gene3D" id="2.40.10.220">
    <property type="entry name" value="predicted glycosyltransferase like domains"/>
    <property type="match status" value="1"/>
</dbReference>
<comment type="similarity">
    <text evidence="2">Belongs to the methyl-accepting chemotaxis (MCP) protein family.</text>
</comment>
<dbReference type="CDD" id="cd06225">
    <property type="entry name" value="HAMP"/>
    <property type="match status" value="1"/>
</dbReference>
<evidence type="ECO:0000259" key="4">
    <source>
        <dbReference type="PROSITE" id="PS50111"/>
    </source>
</evidence>
<dbReference type="SUPFAM" id="SSF58104">
    <property type="entry name" value="Methyl-accepting chemotaxis protein (MCP) signaling domain"/>
    <property type="match status" value="1"/>
</dbReference>
<proteinExistence type="inferred from homology"/>
<evidence type="ECO:0000313" key="7">
    <source>
        <dbReference type="Proteomes" id="UP000562254"/>
    </source>
</evidence>
<dbReference type="RefSeq" id="WP_184483188.1">
    <property type="nucleotide sequence ID" value="NZ_JACIJE010000003.1"/>
</dbReference>
<dbReference type="AlphaFoldDB" id="A0A840XND1"/>
<dbReference type="Pfam" id="PF00672">
    <property type="entry name" value="HAMP"/>
    <property type="match status" value="1"/>
</dbReference>
<dbReference type="SMART" id="SM00283">
    <property type="entry name" value="MA"/>
    <property type="match status" value="1"/>
</dbReference>
<evidence type="ECO:0000256" key="1">
    <source>
        <dbReference type="ARBA" id="ARBA00023224"/>
    </source>
</evidence>
<evidence type="ECO:0000313" key="6">
    <source>
        <dbReference type="EMBL" id="MBB5689416.1"/>
    </source>
</evidence>
<name>A0A840XND1_9PROT</name>
<sequence>MPLSHALRRARGASLRTSLALAFVSLVLVAGLAAFGAAEFAQGRLAEETVRRESASLRQAVTLMVEAESARAAGLAAAVAAAPEVVEAFGRGDRARLLALTAPVQEALRRESVAVEQFQFHTPPATSFLRVHQPGRFGDDLSGFRATVVAANAGPRPIRGLEGGVAGLGFRGVQPIAREGRHLGTVEFGLSLGRPFLEAMQARLQVQAALYAPRRDGTMARLATTAETLPAPPQSALTAPAEGAIRPWSGRPHLMLEVPLADFSGRPVAVLLVASDASGIVALRSEARLLMAGLLLALLLAAGGAGLLLARRLAAPITGLAAATARIAEGRFDTAVAGGERRDEVGALARALDGFRRALAEKAAQEAELAEERARRERRQAGLLAAIGEFGGSVSGLLHELRGASEGMQATSATMRRVAEAVKAEAEGTHRASGEAAQELGAAAAATEQLSAAAREVGRQAEEAAATTRGAVARAEAVDRVVASLAATAGEIGSVVRVIEGIAGQTNLLALNATIEAARAGEAGKGFAVVAQEVKSLAQQTTSGTAEIAERIEAVRRATAEAVEGLREMLAVVQAMDTVAAGITEAVEQQGAATQEITGVIGRVAAHMRQVAERAGALSAQAQEAGGAAESVQAASNTLAGDAAAIDREVAQFLASLRRDGDARRFERIPADLAVTVEAGQRRLAGRSLDLCEGGIGLSLPPPIALRAGEAVTILVGGHRLSGRVAHVEAERVGVALSTEAATADAVRALLAGLAAPARRAA</sequence>
<reference evidence="6 7" key="1">
    <citation type="submission" date="2020-08" db="EMBL/GenBank/DDBJ databases">
        <title>Genomic Encyclopedia of Type Strains, Phase IV (KMG-IV): sequencing the most valuable type-strain genomes for metagenomic binning, comparative biology and taxonomic classification.</title>
        <authorList>
            <person name="Goeker M."/>
        </authorList>
    </citation>
    <scope>NUCLEOTIDE SEQUENCE [LARGE SCALE GENOMIC DNA]</scope>
    <source>
        <strain evidence="6 7">DSM 25895</strain>
    </source>
</reference>
<evidence type="ECO:0000256" key="3">
    <source>
        <dbReference type="PROSITE-ProRule" id="PRU00284"/>
    </source>
</evidence>
<dbReference type="Pfam" id="PF07238">
    <property type="entry name" value="PilZ"/>
    <property type="match status" value="1"/>
</dbReference>
<dbReference type="InterPro" id="IPR003660">
    <property type="entry name" value="HAMP_dom"/>
</dbReference>
<feature type="domain" description="Methyl-accepting transducer" evidence="4">
    <location>
        <begin position="411"/>
        <end position="640"/>
    </location>
</feature>
<dbReference type="InterPro" id="IPR004089">
    <property type="entry name" value="MCPsignal_dom"/>
</dbReference>
<keyword evidence="1 3" id="KW-0807">Transducer</keyword>
<evidence type="ECO:0000259" key="5">
    <source>
        <dbReference type="PROSITE" id="PS50885"/>
    </source>
</evidence>
<dbReference type="PROSITE" id="PS50111">
    <property type="entry name" value="CHEMOTAXIS_TRANSDUC_2"/>
    <property type="match status" value="1"/>
</dbReference>
<organism evidence="6 7">
    <name type="scientific">Neoroseomonas alkaliterrae</name>
    <dbReference type="NCBI Taxonomy" id="1452450"/>
    <lineage>
        <taxon>Bacteria</taxon>
        <taxon>Pseudomonadati</taxon>
        <taxon>Pseudomonadota</taxon>
        <taxon>Alphaproteobacteria</taxon>
        <taxon>Acetobacterales</taxon>
        <taxon>Acetobacteraceae</taxon>
        <taxon>Neoroseomonas</taxon>
    </lineage>
</organism>
<evidence type="ECO:0000256" key="2">
    <source>
        <dbReference type="ARBA" id="ARBA00029447"/>
    </source>
</evidence>